<dbReference type="PRINTS" id="PR00412">
    <property type="entry name" value="EPOXHYDRLASE"/>
</dbReference>
<gene>
    <name evidence="2" type="ORF">KDAU_68790</name>
</gene>
<dbReference type="AlphaFoldDB" id="A0A401ZRZ7"/>
<dbReference type="InterPro" id="IPR029058">
    <property type="entry name" value="AB_hydrolase_fold"/>
</dbReference>
<dbReference type="EMBL" id="BIFQ01000002">
    <property type="protein sequence ID" value="GCE09550.1"/>
    <property type="molecule type" value="Genomic_DNA"/>
</dbReference>
<evidence type="ECO:0000259" key="1">
    <source>
        <dbReference type="Pfam" id="PF00561"/>
    </source>
</evidence>
<evidence type="ECO:0000313" key="2">
    <source>
        <dbReference type="EMBL" id="GCE09550.1"/>
    </source>
</evidence>
<dbReference type="InterPro" id="IPR000073">
    <property type="entry name" value="AB_hydrolase_1"/>
</dbReference>
<reference evidence="3" key="1">
    <citation type="submission" date="2018-12" db="EMBL/GenBank/DDBJ databases">
        <title>Tengunoibacter tsumagoiensis gen. nov., sp. nov., Dictyobacter kobayashii sp. nov., D. alpinus sp. nov., and D. joshuensis sp. nov. and description of Dictyobacteraceae fam. nov. within the order Ktedonobacterales isolated from Tengu-no-mugimeshi.</title>
        <authorList>
            <person name="Wang C.M."/>
            <person name="Zheng Y."/>
            <person name="Sakai Y."/>
            <person name="Toyoda A."/>
            <person name="Minakuchi Y."/>
            <person name="Abe K."/>
            <person name="Yokota A."/>
            <person name="Yabe S."/>
        </authorList>
    </citation>
    <scope>NUCLEOTIDE SEQUENCE [LARGE SCALE GENOMIC DNA]</scope>
    <source>
        <strain evidence="3">S-27</strain>
    </source>
</reference>
<sequence>MPRIRVNGAELYYEEQGSGAETIFFSHGLLWSCRMFDEQVASLRDRYRCIAFDHRGQGQSEVTRDGYDMETLYQDAAAMIEELGHGPCHFLGLSMGGFIGMRLAARRPELLKSLLLLDTSADPESTEHISQYKQLAFIGRWTGLSMVSGPVMKTMFGQKFLNDPARSEQRREWRQRLINNNRIGSARATMGVVNRQNVYDELEKISIPTLIIVGEQDVATPPENAQRLHDRIAGSQLVIIPEAGHTSTVEEPEAVNDAISTFLANL</sequence>
<accession>A0A401ZRZ7</accession>
<keyword evidence="3" id="KW-1185">Reference proteome</keyword>
<dbReference type="RefSeq" id="WP_126602084.1">
    <property type="nucleotide sequence ID" value="NZ_BIFQ01000002.1"/>
</dbReference>
<dbReference type="PANTHER" id="PTHR43798">
    <property type="entry name" value="MONOACYLGLYCEROL LIPASE"/>
    <property type="match status" value="1"/>
</dbReference>
<organism evidence="2 3">
    <name type="scientific">Dictyobacter aurantiacus</name>
    <dbReference type="NCBI Taxonomy" id="1936993"/>
    <lineage>
        <taxon>Bacteria</taxon>
        <taxon>Bacillati</taxon>
        <taxon>Chloroflexota</taxon>
        <taxon>Ktedonobacteria</taxon>
        <taxon>Ktedonobacterales</taxon>
        <taxon>Dictyobacteraceae</taxon>
        <taxon>Dictyobacter</taxon>
    </lineage>
</organism>
<dbReference type="PRINTS" id="PR00111">
    <property type="entry name" value="ABHYDROLASE"/>
</dbReference>
<name>A0A401ZRZ7_9CHLR</name>
<dbReference type="InterPro" id="IPR050266">
    <property type="entry name" value="AB_hydrolase_sf"/>
</dbReference>
<dbReference type="Gene3D" id="3.40.50.1820">
    <property type="entry name" value="alpha/beta hydrolase"/>
    <property type="match status" value="1"/>
</dbReference>
<proteinExistence type="predicted"/>
<comment type="caution">
    <text evidence="2">The sequence shown here is derived from an EMBL/GenBank/DDBJ whole genome shotgun (WGS) entry which is preliminary data.</text>
</comment>
<dbReference type="OrthoDB" id="9805423at2"/>
<dbReference type="GO" id="GO:0003824">
    <property type="term" value="F:catalytic activity"/>
    <property type="evidence" value="ECO:0007669"/>
    <property type="project" value="InterPro"/>
</dbReference>
<dbReference type="PANTHER" id="PTHR43798:SF29">
    <property type="entry name" value="AB HYDROLASE-1 DOMAIN-CONTAINING PROTEIN"/>
    <property type="match status" value="1"/>
</dbReference>
<feature type="domain" description="AB hydrolase-1" evidence="1">
    <location>
        <begin position="22"/>
        <end position="252"/>
    </location>
</feature>
<protein>
    <submittedName>
        <fullName evidence="2">2-succinyl-6-hydroxy-2,4-cyclohexadiene-1-carboxy late synthase</fullName>
    </submittedName>
</protein>
<dbReference type="SUPFAM" id="SSF53474">
    <property type="entry name" value="alpha/beta-Hydrolases"/>
    <property type="match status" value="1"/>
</dbReference>
<dbReference type="Proteomes" id="UP000287224">
    <property type="component" value="Unassembled WGS sequence"/>
</dbReference>
<dbReference type="Pfam" id="PF00561">
    <property type="entry name" value="Abhydrolase_1"/>
    <property type="match status" value="1"/>
</dbReference>
<dbReference type="InterPro" id="IPR000639">
    <property type="entry name" value="Epox_hydrolase-like"/>
</dbReference>
<evidence type="ECO:0000313" key="3">
    <source>
        <dbReference type="Proteomes" id="UP000287224"/>
    </source>
</evidence>